<dbReference type="Gene3D" id="1.10.10.60">
    <property type="entry name" value="Homeodomain-like"/>
    <property type="match status" value="1"/>
</dbReference>
<protein>
    <recommendedName>
        <fullName evidence="8">BRK domain-containing protein</fullName>
    </recommendedName>
</protein>
<keyword evidence="6" id="KW-0539">Nucleus</keyword>
<evidence type="ECO:0000256" key="6">
    <source>
        <dbReference type="ARBA" id="ARBA00023242"/>
    </source>
</evidence>
<dbReference type="Proteomes" id="UP000694406">
    <property type="component" value="Unplaced"/>
</dbReference>
<dbReference type="SUPFAM" id="SSF160481">
    <property type="entry name" value="BRK domain-like"/>
    <property type="match status" value="1"/>
</dbReference>
<proteinExistence type="inferred from homology"/>
<feature type="domain" description="BRK" evidence="8">
    <location>
        <begin position="501"/>
        <end position="545"/>
    </location>
</feature>
<feature type="region of interest" description="Disordered" evidence="7">
    <location>
        <begin position="779"/>
        <end position="798"/>
    </location>
</feature>
<comment type="subcellular location">
    <subcellularLocation>
        <location evidence="1">Nucleus</location>
    </subcellularLocation>
</comment>
<reference evidence="9" key="1">
    <citation type="submission" date="2025-08" db="UniProtKB">
        <authorList>
            <consortium name="Ensembl"/>
        </authorList>
    </citation>
    <scope>IDENTIFICATION</scope>
</reference>
<evidence type="ECO:0000259" key="8">
    <source>
        <dbReference type="SMART" id="SM00592"/>
    </source>
</evidence>
<evidence type="ECO:0000256" key="7">
    <source>
        <dbReference type="SAM" id="MobiDB-lite"/>
    </source>
</evidence>
<organism evidence="9 10">
    <name type="scientific">Laticauda laticaudata</name>
    <name type="common">Blue-ringed sea krait</name>
    <name type="synonym">Blue-lipped sea krait</name>
    <dbReference type="NCBI Taxonomy" id="8630"/>
    <lineage>
        <taxon>Eukaryota</taxon>
        <taxon>Metazoa</taxon>
        <taxon>Chordata</taxon>
        <taxon>Craniata</taxon>
        <taxon>Vertebrata</taxon>
        <taxon>Euteleostomi</taxon>
        <taxon>Lepidosauria</taxon>
        <taxon>Squamata</taxon>
        <taxon>Bifurcata</taxon>
        <taxon>Unidentata</taxon>
        <taxon>Episquamata</taxon>
        <taxon>Toxicofera</taxon>
        <taxon>Serpentes</taxon>
        <taxon>Colubroidea</taxon>
        <taxon>Elapidae</taxon>
        <taxon>Laticaudinae</taxon>
        <taxon>Laticauda</taxon>
    </lineage>
</organism>
<dbReference type="AlphaFoldDB" id="A0A8C5SFZ8"/>
<dbReference type="PANTHER" id="PTHR46850">
    <property type="entry name" value="CHROMODOMAIN-HELICASE-DNA-BINDING PROTEIN 9"/>
    <property type="match status" value="1"/>
</dbReference>
<dbReference type="GO" id="GO:0005634">
    <property type="term" value="C:nucleus"/>
    <property type="evidence" value="ECO:0007669"/>
    <property type="project" value="UniProtKB-SubCell"/>
</dbReference>
<dbReference type="InterPro" id="IPR051493">
    <property type="entry name" value="CHD"/>
</dbReference>
<dbReference type="InterPro" id="IPR006576">
    <property type="entry name" value="BRK_domain"/>
</dbReference>
<keyword evidence="3" id="KW-0156">Chromatin regulator</keyword>
<dbReference type="InterPro" id="IPR037259">
    <property type="entry name" value="BRK_sf"/>
</dbReference>
<evidence type="ECO:0000256" key="5">
    <source>
        <dbReference type="ARBA" id="ARBA00023163"/>
    </source>
</evidence>
<reference evidence="9" key="2">
    <citation type="submission" date="2025-09" db="UniProtKB">
        <authorList>
            <consortium name="Ensembl"/>
        </authorList>
    </citation>
    <scope>IDENTIFICATION</scope>
</reference>
<dbReference type="PANTHER" id="PTHR46850:SF1">
    <property type="entry name" value="CHROMODOMAIN-HELICASE-DNA-BINDING PROTEIN 9"/>
    <property type="match status" value="1"/>
</dbReference>
<keyword evidence="10" id="KW-1185">Reference proteome</keyword>
<evidence type="ECO:0000313" key="9">
    <source>
        <dbReference type="Ensembl" id="ENSLLTP00000017147.1"/>
    </source>
</evidence>
<name>A0A8C5SFZ8_LATLA</name>
<accession>A0A8C5SFZ8</accession>
<dbReference type="Ensembl" id="ENSLLTT00000017791.1">
    <property type="protein sequence ID" value="ENSLLTP00000017147.1"/>
    <property type="gene ID" value="ENSLLTG00000013046.1"/>
</dbReference>
<dbReference type="GO" id="GO:0006325">
    <property type="term" value="P:chromatin organization"/>
    <property type="evidence" value="ECO:0007669"/>
    <property type="project" value="UniProtKB-KW"/>
</dbReference>
<comment type="similarity">
    <text evidence="2">Belongs to the SNF2/RAD54 helicase family.</text>
</comment>
<keyword evidence="5" id="KW-0804">Transcription</keyword>
<sequence>MLVLCRDLDVLLPDIDYVEIPVDWWNADADKSLLIGVFKHGYERYNAMRADPALCFLEKVGMPDEKLLCAEQNVTDGVQDDGSNPDKSSWPVSSALTARLRRLVTIYQRCNRKELPSRPDVIGTCKHGYWLQEEMIRRANEMDSMNNEIQKRWTRREQADFYRTVSSFGVIYEPEKKVFDWTQFRSISHLEKKTDESLEKYFYNFVAMCKNVCRLPHWKDDDESKSSAFAVPGDSDELHDVRAPTIAQLLQEKTLYSFSEWPKDRVIINRIDNICHAILKGKWPSSSQSFDIPYIMPTPALVSSTCNRSGYTEPEVSESSFSNGVLATQLPKVSLHIHSIKNYLYQISVAIEKTIAYFLLDQLVASHSHPSALLNGWRDTVDLSRVPDGTSASSTPFSMSTNIPKLGTMNALQGSLGMDLSGILQAGLIHPVTGQIVNGSLRRDDAAIRRRRGRRKNVEGIDLILLKERSLQTGLPNFIEKPKQRRQRCKDPSKLDINSLTGEERVPVVHKGTGRRLGGAMAPALKELPRWLDANMEYAVAADWSDIVKLSGFLPESKFNRILTEPVLRDVGPRRRGRRPRSELFKTPGIGADASSGMGPLFMNGLIAGMDLVGLQSMRNMQGIPLAGLVGFPAGFAAVPAGEDVKSTLSMLPMMLPGMAAVPQMFGVGGLLNPSIATTCTSTAPTSLASTTKSGTIHSENETEDKQNTQGLKIETVSEDKLSPNSFSDQSEPAITTSSPVAFNPFLIPGMSSGLIYPSMFLSPGIGMALPGLQQTRHSEATNLDSQKRKKKKTKGELANLEPETLSLSDKEHANKQNCTEQIPYVSMDNEIFLSGNWT</sequence>
<dbReference type="GeneTree" id="ENSGT00940000158986"/>
<evidence type="ECO:0000256" key="2">
    <source>
        <dbReference type="ARBA" id="ARBA00007025"/>
    </source>
</evidence>
<keyword evidence="4" id="KW-0805">Transcription regulation</keyword>
<dbReference type="Pfam" id="PF07533">
    <property type="entry name" value="BRK"/>
    <property type="match status" value="1"/>
</dbReference>
<evidence type="ECO:0000313" key="10">
    <source>
        <dbReference type="Proteomes" id="UP000694406"/>
    </source>
</evidence>
<dbReference type="Gene3D" id="3.40.5.120">
    <property type="match status" value="1"/>
</dbReference>
<evidence type="ECO:0000256" key="3">
    <source>
        <dbReference type="ARBA" id="ARBA00022853"/>
    </source>
</evidence>
<feature type="compositionally biased region" description="Low complexity" evidence="7">
    <location>
        <begin position="682"/>
        <end position="694"/>
    </location>
</feature>
<feature type="region of interest" description="Disordered" evidence="7">
    <location>
        <begin position="682"/>
        <end position="711"/>
    </location>
</feature>
<evidence type="ECO:0000256" key="1">
    <source>
        <dbReference type="ARBA" id="ARBA00004123"/>
    </source>
</evidence>
<dbReference type="Pfam" id="PF23078">
    <property type="entry name" value="HTH_CHD6-9"/>
    <property type="match status" value="1"/>
</dbReference>
<evidence type="ECO:0000256" key="4">
    <source>
        <dbReference type="ARBA" id="ARBA00023015"/>
    </source>
</evidence>
<dbReference type="SMART" id="SM00592">
    <property type="entry name" value="BRK"/>
    <property type="match status" value="1"/>
</dbReference>
<dbReference type="InterPro" id="IPR056342">
    <property type="entry name" value="HTH_CHD6-9"/>
</dbReference>